<dbReference type="EMBL" id="JAZGUE010000005">
    <property type="protein sequence ID" value="KAL2266743.1"/>
    <property type="molecule type" value="Genomic_DNA"/>
</dbReference>
<proteinExistence type="predicted"/>
<dbReference type="RefSeq" id="XP_070865470.1">
    <property type="nucleotide sequence ID" value="XM_071012768.1"/>
</dbReference>
<dbReference type="PROSITE" id="PS00028">
    <property type="entry name" value="ZINC_FINGER_C2H2_1"/>
    <property type="match status" value="1"/>
</dbReference>
<dbReference type="PANTHER" id="PTHR35391">
    <property type="entry name" value="C2H2-TYPE DOMAIN-CONTAINING PROTEIN-RELATED"/>
    <property type="match status" value="1"/>
</dbReference>
<reference evidence="3 4" key="1">
    <citation type="journal article" date="2024" name="Commun. Biol.">
        <title>Comparative genomic analysis of thermophilic fungi reveals convergent evolutionary adaptations and gene losses.</title>
        <authorList>
            <person name="Steindorff A.S."/>
            <person name="Aguilar-Pontes M.V."/>
            <person name="Robinson A.J."/>
            <person name="Andreopoulos B."/>
            <person name="LaButti K."/>
            <person name="Kuo A."/>
            <person name="Mondo S."/>
            <person name="Riley R."/>
            <person name="Otillar R."/>
            <person name="Haridas S."/>
            <person name="Lipzen A."/>
            <person name="Grimwood J."/>
            <person name="Schmutz J."/>
            <person name="Clum A."/>
            <person name="Reid I.D."/>
            <person name="Moisan M.C."/>
            <person name="Butler G."/>
            <person name="Nguyen T.T.M."/>
            <person name="Dewar K."/>
            <person name="Conant G."/>
            <person name="Drula E."/>
            <person name="Henrissat B."/>
            <person name="Hansel C."/>
            <person name="Singer S."/>
            <person name="Hutchinson M.I."/>
            <person name="de Vries R.P."/>
            <person name="Natvig D.O."/>
            <person name="Powell A.J."/>
            <person name="Tsang A."/>
            <person name="Grigoriev I.V."/>
        </authorList>
    </citation>
    <scope>NUCLEOTIDE SEQUENCE [LARGE SCALE GENOMIC DNA]</scope>
    <source>
        <strain evidence="3 4">ATCC 22073</strain>
    </source>
</reference>
<dbReference type="InterPro" id="IPR013087">
    <property type="entry name" value="Znf_C2H2_type"/>
</dbReference>
<evidence type="ECO:0000259" key="2">
    <source>
        <dbReference type="PROSITE" id="PS00028"/>
    </source>
</evidence>
<dbReference type="PANTHER" id="PTHR35391:SF5">
    <property type="entry name" value="DUF6590 DOMAIN-CONTAINING PROTEIN"/>
    <property type="match status" value="1"/>
</dbReference>
<evidence type="ECO:0000313" key="4">
    <source>
        <dbReference type="Proteomes" id="UP001600064"/>
    </source>
</evidence>
<feature type="region of interest" description="Disordered" evidence="1">
    <location>
        <begin position="474"/>
        <end position="503"/>
    </location>
</feature>
<dbReference type="Proteomes" id="UP001600064">
    <property type="component" value="Unassembled WGS sequence"/>
</dbReference>
<dbReference type="SMART" id="SM00355">
    <property type="entry name" value="ZnF_C2H2"/>
    <property type="match status" value="3"/>
</dbReference>
<comment type="caution">
    <text evidence="3">The sequence shown here is derived from an EMBL/GenBank/DDBJ whole genome shotgun (WGS) entry which is preliminary data.</text>
</comment>
<organism evidence="3 4">
    <name type="scientific">Remersonia thermophila</name>
    <dbReference type="NCBI Taxonomy" id="72144"/>
    <lineage>
        <taxon>Eukaryota</taxon>
        <taxon>Fungi</taxon>
        <taxon>Dikarya</taxon>
        <taxon>Ascomycota</taxon>
        <taxon>Pezizomycotina</taxon>
        <taxon>Sordariomycetes</taxon>
        <taxon>Sordariomycetidae</taxon>
        <taxon>Sordariales</taxon>
        <taxon>Sordariales incertae sedis</taxon>
        <taxon>Remersonia</taxon>
    </lineage>
</organism>
<evidence type="ECO:0000313" key="3">
    <source>
        <dbReference type="EMBL" id="KAL2266743.1"/>
    </source>
</evidence>
<sequence length="503" mass="57165">MIEKSLSICKKKFEKLVEDVGKKAAQDKLPSNLSQEGFEIQYRRFKNWFAVNRALHGNLDRHLHHASHIRAQVGRLLTDLVEELHDAKAILSGTAVPWDKEPPDADVADDLGDFGGMADQTELGQIFDTVTEIIDCLNGLVIPMRHLAPHTRLMMSSKIQTTVSDQDTADAQHLVPQADPVMTQRVAHALSRLREHFAYTRLVPYRFDPSELCERQNTWTTDDKSLWSLAFSMLGQPANFAAEKITEVLIIDESTVLNPNQVWEKHKDVLPPALNYFPVLCPHCNRSKRINRNDEQELTKFYYDHVLGYHQPFFCFHPHCTVPETEFYNQREYEGHLLLSHQCSWNCAVPGCSTTLLSESAMRDHIKPQHQEDMGNVALSTVLQLSQNILSSWPPTSCPLCNMQTTTRDQFLQHMIFHLSRMAATALLRLAGEQASQPEDQGAWGLKRTTSDGNLPEIMLRPWSSETNPWYLELRKEARGSKGKDVKSGEKKADDAEKHPGDP</sequence>
<name>A0ABR4D8U7_9PEZI</name>
<accession>A0ABR4D8U7</accession>
<gene>
    <name evidence="3" type="ORF">VTJ83DRAFT_6095</name>
</gene>
<keyword evidence="4" id="KW-1185">Reference proteome</keyword>
<dbReference type="GeneID" id="98127412"/>
<feature type="region of interest" description="Disordered" evidence="1">
    <location>
        <begin position="434"/>
        <end position="461"/>
    </location>
</feature>
<evidence type="ECO:0000256" key="1">
    <source>
        <dbReference type="SAM" id="MobiDB-lite"/>
    </source>
</evidence>
<protein>
    <recommendedName>
        <fullName evidence="2">C2H2-type domain-containing protein</fullName>
    </recommendedName>
</protein>
<feature type="domain" description="C2H2-type" evidence="2">
    <location>
        <begin position="347"/>
        <end position="370"/>
    </location>
</feature>